<comment type="cofactor">
    <cofactor evidence="1">
        <name>Zn(2+)</name>
        <dbReference type="ChEBI" id="CHEBI:29105"/>
    </cofactor>
</comment>
<evidence type="ECO:0000256" key="5">
    <source>
        <dbReference type="ARBA" id="ARBA00023002"/>
    </source>
</evidence>
<dbReference type="OrthoDB" id="1879366at2759"/>
<dbReference type="InterPro" id="IPR014187">
    <property type="entry name" value="ADH_Zn_typ-2"/>
</dbReference>
<dbReference type="Proteomes" id="UP000078348">
    <property type="component" value="Unassembled WGS sequence"/>
</dbReference>
<dbReference type="GO" id="GO:0004022">
    <property type="term" value="F:alcohol dehydrogenase (NAD+) activity"/>
    <property type="evidence" value="ECO:0007669"/>
    <property type="project" value="TreeGrafter"/>
</dbReference>
<evidence type="ECO:0000256" key="4">
    <source>
        <dbReference type="ARBA" id="ARBA00022833"/>
    </source>
</evidence>
<dbReference type="GO" id="GO:0005737">
    <property type="term" value="C:cytoplasm"/>
    <property type="evidence" value="ECO:0007669"/>
    <property type="project" value="TreeGrafter"/>
</dbReference>
<dbReference type="EMBL" id="LXWW01000011">
    <property type="protein sequence ID" value="OAO18004.1"/>
    <property type="molecule type" value="Genomic_DNA"/>
</dbReference>
<comment type="similarity">
    <text evidence="2">Belongs to the zinc-containing alcohol dehydrogenase family.</text>
</comment>
<dbReference type="SUPFAM" id="SSF50129">
    <property type="entry name" value="GroES-like"/>
    <property type="match status" value="1"/>
</dbReference>
<dbReference type="Gene3D" id="3.40.50.720">
    <property type="entry name" value="NAD(P)-binding Rossmann-like Domain"/>
    <property type="match status" value="1"/>
</dbReference>
<name>A0A196SQE8_BLAHN</name>
<dbReference type="PANTHER" id="PTHR42940:SF8">
    <property type="entry name" value="VACUOLAR PROTEIN SORTING-ASSOCIATED PROTEIN 11"/>
    <property type="match status" value="1"/>
</dbReference>
<dbReference type="Gene3D" id="3.90.180.10">
    <property type="entry name" value="Medium-chain alcohol dehydrogenases, catalytic domain"/>
    <property type="match status" value="1"/>
</dbReference>
<evidence type="ECO:0000256" key="1">
    <source>
        <dbReference type="ARBA" id="ARBA00001947"/>
    </source>
</evidence>
<evidence type="ECO:0000256" key="3">
    <source>
        <dbReference type="ARBA" id="ARBA00022723"/>
    </source>
</evidence>
<dbReference type="InterPro" id="IPR011032">
    <property type="entry name" value="GroES-like_sf"/>
</dbReference>
<dbReference type="GO" id="GO:0046872">
    <property type="term" value="F:metal ion binding"/>
    <property type="evidence" value="ECO:0007669"/>
    <property type="project" value="UniProtKB-KW"/>
</dbReference>
<keyword evidence="3" id="KW-0479">Metal-binding</keyword>
<dbReference type="InterPro" id="IPR013154">
    <property type="entry name" value="ADH-like_N"/>
</dbReference>
<dbReference type="CDD" id="cd08298">
    <property type="entry name" value="CAD2"/>
    <property type="match status" value="1"/>
</dbReference>
<dbReference type="InterPro" id="IPR036291">
    <property type="entry name" value="NAD(P)-bd_dom_sf"/>
</dbReference>
<evidence type="ECO:0000313" key="8">
    <source>
        <dbReference type="Proteomes" id="UP000078348"/>
    </source>
</evidence>
<evidence type="ECO:0000259" key="6">
    <source>
        <dbReference type="Pfam" id="PF08240"/>
    </source>
</evidence>
<protein>
    <submittedName>
        <fullName evidence="7">Alcohol dehydrogenase</fullName>
    </submittedName>
</protein>
<keyword evidence="4" id="KW-0862">Zinc</keyword>
<proteinExistence type="inferred from homology"/>
<keyword evidence="8" id="KW-1185">Reference proteome</keyword>
<gene>
    <name evidence="7" type="ORF">AV274_0247</name>
</gene>
<keyword evidence="5" id="KW-0560">Oxidoreductase</keyword>
<dbReference type="Pfam" id="PF08240">
    <property type="entry name" value="ADH_N"/>
    <property type="match status" value="1"/>
</dbReference>
<comment type="caution">
    <text evidence="7">The sequence shown here is derived from an EMBL/GenBank/DDBJ whole genome shotgun (WGS) entry which is preliminary data.</text>
</comment>
<reference evidence="7 8" key="1">
    <citation type="submission" date="2016-05" db="EMBL/GenBank/DDBJ databases">
        <title>Nuclear genome of Blastocystis sp. subtype 1 NandII.</title>
        <authorList>
            <person name="Gentekaki E."/>
            <person name="Curtis B."/>
            <person name="Stairs C."/>
            <person name="Eme L."/>
            <person name="Herman E."/>
            <person name="Klimes V."/>
            <person name="Arias M.C."/>
            <person name="Elias M."/>
            <person name="Hilliou F."/>
            <person name="Klute M."/>
            <person name="Malik S.-B."/>
            <person name="Pightling A."/>
            <person name="Rachubinski R."/>
            <person name="Salas D."/>
            <person name="Schlacht A."/>
            <person name="Suga H."/>
            <person name="Archibald J."/>
            <person name="Ball S.G."/>
            <person name="Clark G."/>
            <person name="Dacks J."/>
            <person name="Van Der Giezen M."/>
            <person name="Tsaousis A."/>
            <person name="Roger A."/>
        </authorList>
    </citation>
    <scope>NUCLEOTIDE SEQUENCE [LARGE SCALE GENOMIC DNA]</scope>
    <source>
        <strain evidence="8">ATCC 50177 / NandII</strain>
    </source>
</reference>
<organism evidence="7 8">
    <name type="scientific">Blastocystis sp. subtype 1 (strain ATCC 50177 / NandII)</name>
    <dbReference type="NCBI Taxonomy" id="478820"/>
    <lineage>
        <taxon>Eukaryota</taxon>
        <taxon>Sar</taxon>
        <taxon>Stramenopiles</taxon>
        <taxon>Bigyra</taxon>
        <taxon>Opalozoa</taxon>
        <taxon>Opalinata</taxon>
        <taxon>Blastocystidae</taxon>
        <taxon>Blastocystis</taxon>
    </lineage>
</organism>
<dbReference type="PANTHER" id="PTHR42940">
    <property type="entry name" value="ALCOHOL DEHYDROGENASE 1-RELATED"/>
    <property type="match status" value="1"/>
</dbReference>
<evidence type="ECO:0000313" key="7">
    <source>
        <dbReference type="EMBL" id="OAO18004.1"/>
    </source>
</evidence>
<accession>A0A196SQE8</accession>
<dbReference type="NCBIfam" id="TIGR02822">
    <property type="entry name" value="adh_fam_2"/>
    <property type="match status" value="1"/>
</dbReference>
<dbReference type="AlphaFoldDB" id="A0A196SQE8"/>
<dbReference type="STRING" id="478820.A0A196SQE8"/>
<evidence type="ECO:0000256" key="2">
    <source>
        <dbReference type="ARBA" id="ARBA00008072"/>
    </source>
</evidence>
<feature type="domain" description="Alcohol dehydrogenase-like N-terminal" evidence="6">
    <location>
        <begin position="12"/>
        <end position="121"/>
    </location>
</feature>
<sequence length="319" mass="34501">MTDRSICPSPAKGEVLLRVLTCGICRTDLHVIDSELPNSIPNVIPGHQIVGIVIALGEDVTTLKIGDQIGVPWLGGCCGECDYCKEGKENLCDHAIYTGYQKNGGFADYCVANAAFCFPIPSHYSPIQAAPLLCAGLIGYRSLRKTGHPKTLGLYGFGSSAHIVIQIAHYFGIECYVFTRDGDAKKQAFAKQLGAMWAGGSSEKPDILLDSAIIFASEGSLVVRALEAVKKGGIVVCAGIYMTPIPSFDYNLLWNEKRVESVANLTVQDGKEFFELVAKDPIEMKVNLYKLEEVNQAIDDLRHGRLTGSAVVVVDESLL</sequence>
<dbReference type="SUPFAM" id="SSF51735">
    <property type="entry name" value="NAD(P)-binding Rossmann-fold domains"/>
    <property type="match status" value="1"/>
</dbReference>